<dbReference type="Proteomes" id="UP000641206">
    <property type="component" value="Unassembled WGS sequence"/>
</dbReference>
<gene>
    <name evidence="2" type="ORF">GCM10011346_02950</name>
</gene>
<proteinExistence type="predicted"/>
<dbReference type="EMBL" id="BMLW01000001">
    <property type="protein sequence ID" value="GGP07342.1"/>
    <property type="molecule type" value="Genomic_DNA"/>
</dbReference>
<evidence type="ECO:0000313" key="3">
    <source>
        <dbReference type="Proteomes" id="UP000641206"/>
    </source>
</evidence>
<sequence length="154" mass="16848">MEITVNIQAPGLEKAIQSLANAMGGTAPAIEQATQQAPAQQDTQQHVTEQNAQVQQQYQQAPQQYQQQAPQSVPTQQAPVQQQQAPQQQQTVPTTPTSYTQDQLAVAAQHLMDQGKQNDLFGLLNQFGVQALTQLPQDQYGNFATKLRELGANL</sequence>
<evidence type="ECO:0000313" key="2">
    <source>
        <dbReference type="EMBL" id="GGP07342.1"/>
    </source>
</evidence>
<name>A0ABQ2NNJ4_9BACI</name>
<accession>A0ABQ2NNJ4</accession>
<protein>
    <submittedName>
        <fullName evidence="2">Uncharacterized protein</fullName>
    </submittedName>
</protein>
<keyword evidence="3" id="KW-1185">Reference proteome</keyword>
<reference evidence="3" key="1">
    <citation type="journal article" date="2019" name="Int. J. Syst. Evol. Microbiol.">
        <title>The Global Catalogue of Microorganisms (GCM) 10K type strain sequencing project: providing services to taxonomists for standard genome sequencing and annotation.</title>
        <authorList>
            <consortium name="The Broad Institute Genomics Platform"/>
            <consortium name="The Broad Institute Genome Sequencing Center for Infectious Disease"/>
            <person name="Wu L."/>
            <person name="Ma J."/>
        </authorList>
    </citation>
    <scope>NUCLEOTIDE SEQUENCE [LARGE SCALE GENOMIC DNA]</scope>
    <source>
        <strain evidence="3">CGMCC 1.7693</strain>
    </source>
</reference>
<feature type="region of interest" description="Disordered" evidence="1">
    <location>
        <begin position="27"/>
        <end position="98"/>
    </location>
</feature>
<evidence type="ECO:0000256" key="1">
    <source>
        <dbReference type="SAM" id="MobiDB-lite"/>
    </source>
</evidence>
<comment type="caution">
    <text evidence="2">The sequence shown here is derived from an EMBL/GenBank/DDBJ whole genome shotgun (WGS) entry which is preliminary data.</text>
</comment>
<organism evidence="2 3">
    <name type="scientific">Oceanobacillus neutriphilus</name>
    <dbReference type="NCBI Taxonomy" id="531815"/>
    <lineage>
        <taxon>Bacteria</taxon>
        <taxon>Bacillati</taxon>
        <taxon>Bacillota</taxon>
        <taxon>Bacilli</taxon>
        <taxon>Bacillales</taxon>
        <taxon>Bacillaceae</taxon>
        <taxon>Oceanobacillus</taxon>
    </lineage>
</organism>